<keyword evidence="1" id="KW-0732">Signal</keyword>
<proteinExistence type="evidence at transcript level"/>
<reference evidence="2" key="1">
    <citation type="journal article" date="2011" name="Toxicon">
        <title>The tale of a resting gland: transcriptome of a replete venom gland from the scorpion Hottentotta judaicus.</title>
        <authorList>
            <person name="Morgenstern D."/>
            <person name="Rohde B.H."/>
            <person name="King G.F."/>
            <person name="Tal T."/>
            <person name="Sher D."/>
            <person name="Zlotkin E."/>
        </authorList>
    </citation>
    <scope>NUCLEOTIDE SEQUENCE</scope>
    <source>
        <tissue evidence="2">Telson</tissue>
    </source>
</reference>
<feature type="chain" id="PRO_5003266339" evidence="1">
    <location>
        <begin position="27"/>
        <end position="57"/>
    </location>
</feature>
<accession>F1CJ37</accession>
<protein>
    <submittedName>
        <fullName evidence="2">Venom protein Txlp2</fullName>
    </submittedName>
</protein>
<organism evidence="2">
    <name type="scientific">Hottentotta judaicus</name>
    <name type="common">Black scorpion</name>
    <name type="synonym">Buthotus judaicus</name>
    <dbReference type="NCBI Taxonomy" id="6863"/>
    <lineage>
        <taxon>Eukaryota</taxon>
        <taxon>Metazoa</taxon>
        <taxon>Ecdysozoa</taxon>
        <taxon>Arthropoda</taxon>
        <taxon>Chelicerata</taxon>
        <taxon>Arachnida</taxon>
        <taxon>Scorpiones</taxon>
        <taxon>Buthida</taxon>
        <taxon>Buthoidea</taxon>
        <taxon>Buthidae</taxon>
        <taxon>Hottentotta</taxon>
    </lineage>
</organism>
<feature type="signal peptide" evidence="1">
    <location>
        <begin position="1"/>
        <end position="26"/>
    </location>
</feature>
<dbReference type="AlphaFoldDB" id="F1CJ37"/>
<dbReference type="EMBL" id="HQ288146">
    <property type="protein sequence ID" value="ADY39568.1"/>
    <property type="molecule type" value="mRNA"/>
</dbReference>
<evidence type="ECO:0000256" key="1">
    <source>
        <dbReference type="SAM" id="SignalP"/>
    </source>
</evidence>
<sequence>MTLTNGLSLRTILITFLLLFPPHLLATTVSTTKMQTRSRTRKVRGFILLNVEAVNID</sequence>
<name>F1CJ37_HOTJU</name>
<evidence type="ECO:0000313" key="2">
    <source>
        <dbReference type="EMBL" id="ADY39568.1"/>
    </source>
</evidence>